<evidence type="ECO:0000313" key="4">
    <source>
        <dbReference type="Proteomes" id="UP000580718"/>
    </source>
</evidence>
<dbReference type="GO" id="GO:0003676">
    <property type="term" value="F:nucleic acid binding"/>
    <property type="evidence" value="ECO:0007669"/>
    <property type="project" value="InterPro"/>
</dbReference>
<name>A0A323V9S7_9ACTN</name>
<organism evidence="2 3">
    <name type="scientific">Modestobacter versicolor</name>
    <dbReference type="NCBI Taxonomy" id="429133"/>
    <lineage>
        <taxon>Bacteria</taxon>
        <taxon>Bacillati</taxon>
        <taxon>Actinomycetota</taxon>
        <taxon>Actinomycetes</taxon>
        <taxon>Geodermatophilales</taxon>
        <taxon>Geodermatophilaceae</taxon>
        <taxon>Modestobacter</taxon>
    </lineage>
</organism>
<evidence type="ECO:0000313" key="1">
    <source>
        <dbReference type="EMBL" id="MBB3677759.1"/>
    </source>
</evidence>
<keyword evidence="2" id="KW-0808">Transferase</keyword>
<dbReference type="Gene3D" id="3.40.50.150">
    <property type="entry name" value="Vaccinia Virus protein VP39"/>
    <property type="match status" value="1"/>
</dbReference>
<dbReference type="SUPFAM" id="SSF53335">
    <property type="entry name" value="S-adenosyl-L-methionine-dependent methyltransferases"/>
    <property type="match status" value="1"/>
</dbReference>
<dbReference type="CDD" id="cd02440">
    <property type="entry name" value="AdoMet_MTases"/>
    <property type="match status" value="1"/>
</dbReference>
<dbReference type="GO" id="GO:0008168">
    <property type="term" value="F:methyltransferase activity"/>
    <property type="evidence" value="ECO:0007669"/>
    <property type="project" value="UniProtKB-KW"/>
</dbReference>
<reference evidence="1 4" key="2">
    <citation type="submission" date="2020-08" db="EMBL/GenBank/DDBJ databases">
        <title>Sequencing the genomes of 1000 actinobacteria strains.</title>
        <authorList>
            <person name="Klenk H.-P."/>
        </authorList>
    </citation>
    <scope>NUCLEOTIDE SEQUENCE [LARGE SCALE GENOMIC DNA]</scope>
    <source>
        <strain evidence="1 4">DSM 16678</strain>
    </source>
</reference>
<keyword evidence="3" id="KW-1185">Reference proteome</keyword>
<keyword evidence="2" id="KW-0489">Methyltransferase</keyword>
<dbReference type="GO" id="GO:0032259">
    <property type="term" value="P:methylation"/>
    <property type="evidence" value="ECO:0007669"/>
    <property type="project" value="UniProtKB-KW"/>
</dbReference>
<dbReference type="PROSITE" id="PS00092">
    <property type="entry name" value="N6_MTASE"/>
    <property type="match status" value="1"/>
</dbReference>
<evidence type="ECO:0000313" key="3">
    <source>
        <dbReference type="Proteomes" id="UP000247602"/>
    </source>
</evidence>
<dbReference type="Proteomes" id="UP000580718">
    <property type="component" value="Unassembled WGS sequence"/>
</dbReference>
<dbReference type="EMBL" id="QKNV01000082">
    <property type="protein sequence ID" value="PZA21534.1"/>
    <property type="molecule type" value="Genomic_DNA"/>
</dbReference>
<accession>A0A323V9S7</accession>
<dbReference type="AlphaFoldDB" id="A0A323V9S7"/>
<dbReference type="Proteomes" id="UP000247602">
    <property type="component" value="Unassembled WGS sequence"/>
</dbReference>
<dbReference type="EMBL" id="JACIBU010000001">
    <property type="protein sequence ID" value="MBB3677759.1"/>
    <property type="molecule type" value="Genomic_DNA"/>
</dbReference>
<protein>
    <submittedName>
        <fullName evidence="1 2">Methylase</fullName>
    </submittedName>
</protein>
<dbReference type="OrthoDB" id="420449at2"/>
<sequence length="257" mass="27367">MDPRDTAVLLPPPSGNHVVDGFFDCAEESAHYAFSVQLLLTQYATVVPWQTEGVAELGSGDARAIAHVVRAVPGLTVHGTDISATSVERARQTIAGLGVEDRYDVELGDFFAWAGSAAGSQVSTVIANPPYIPAPDGDILMPELWGGWYGNDLVLRLLKAGFDHLLVALPSYSDPAATLAVAGELGYQVANFLAMGLEFGAYSREPKVAEHIARLTAEGHGWAGDDSYVVAVALLTRSPQVQRDRSTELLRALQLPA</sequence>
<gene>
    <name evidence="2" type="ORF">DMO24_09735</name>
    <name evidence="1" type="ORF">FHX36_003494</name>
</gene>
<proteinExistence type="predicted"/>
<evidence type="ECO:0000313" key="2">
    <source>
        <dbReference type="EMBL" id="PZA21534.1"/>
    </source>
</evidence>
<dbReference type="InterPro" id="IPR002052">
    <property type="entry name" value="DNA_methylase_N6_adenine_CS"/>
</dbReference>
<comment type="caution">
    <text evidence="2">The sequence shown here is derived from an EMBL/GenBank/DDBJ whole genome shotgun (WGS) entry which is preliminary data.</text>
</comment>
<dbReference type="InterPro" id="IPR029063">
    <property type="entry name" value="SAM-dependent_MTases_sf"/>
</dbReference>
<dbReference type="RefSeq" id="WP_110552102.1">
    <property type="nucleotide sequence ID" value="NZ_JACIBU010000001.1"/>
</dbReference>
<reference evidence="2 3" key="1">
    <citation type="submission" date="2018-06" db="EMBL/GenBank/DDBJ databases">
        <title>Draft genome sequence of Modestobacter versicolor CP153-2.</title>
        <authorList>
            <person name="Gundlapally S.R."/>
        </authorList>
    </citation>
    <scope>NUCLEOTIDE SEQUENCE [LARGE SCALE GENOMIC DNA]</scope>
    <source>
        <strain evidence="2 3">CP153-2</strain>
    </source>
</reference>